<evidence type="ECO:0000256" key="1">
    <source>
        <dbReference type="SAM" id="Phobius"/>
    </source>
</evidence>
<keyword evidence="3" id="KW-1185">Reference proteome</keyword>
<proteinExistence type="predicted"/>
<keyword evidence="1" id="KW-0472">Membrane</keyword>
<evidence type="ECO:0000313" key="3">
    <source>
        <dbReference type="Proteomes" id="UP000234474"/>
    </source>
</evidence>
<organism evidence="2 3">
    <name type="scientific">Aspergillus novofumigatus (strain IBT 16806)</name>
    <dbReference type="NCBI Taxonomy" id="1392255"/>
    <lineage>
        <taxon>Eukaryota</taxon>
        <taxon>Fungi</taxon>
        <taxon>Dikarya</taxon>
        <taxon>Ascomycota</taxon>
        <taxon>Pezizomycotina</taxon>
        <taxon>Eurotiomycetes</taxon>
        <taxon>Eurotiomycetidae</taxon>
        <taxon>Eurotiales</taxon>
        <taxon>Aspergillaceae</taxon>
        <taxon>Aspergillus</taxon>
        <taxon>Aspergillus subgen. Fumigati</taxon>
    </lineage>
</organism>
<dbReference type="VEuPathDB" id="FungiDB:P174DRAFT_455715"/>
<accession>A0A2I1CJX5</accession>
<dbReference type="EMBL" id="MSZS01000001">
    <property type="protein sequence ID" value="PKX97915.1"/>
    <property type="molecule type" value="Genomic_DNA"/>
</dbReference>
<protein>
    <submittedName>
        <fullName evidence="2">Uncharacterized protein</fullName>
    </submittedName>
</protein>
<dbReference type="RefSeq" id="XP_024686510.1">
    <property type="nucleotide sequence ID" value="XM_024829351.1"/>
</dbReference>
<name>A0A2I1CJX5_ASPN1</name>
<comment type="caution">
    <text evidence="2">The sequence shown here is derived from an EMBL/GenBank/DDBJ whole genome shotgun (WGS) entry which is preliminary data.</text>
</comment>
<dbReference type="GeneID" id="36536677"/>
<reference evidence="3" key="1">
    <citation type="journal article" date="2018" name="Proc. Natl. Acad. Sci. U.S.A.">
        <title>Linking secondary metabolites to gene clusters through genome sequencing of six diverse Aspergillus species.</title>
        <authorList>
            <person name="Kaerboelling I."/>
            <person name="Vesth T.C."/>
            <person name="Frisvad J.C."/>
            <person name="Nybo J.L."/>
            <person name="Theobald S."/>
            <person name="Kuo A."/>
            <person name="Bowyer P."/>
            <person name="Matsuda Y."/>
            <person name="Mondo S."/>
            <person name="Lyhne E.K."/>
            <person name="Kogle M.E."/>
            <person name="Clum A."/>
            <person name="Lipzen A."/>
            <person name="Salamov A."/>
            <person name="Ngan C.Y."/>
            <person name="Daum C."/>
            <person name="Chiniquy J."/>
            <person name="Barry K."/>
            <person name="LaButti K."/>
            <person name="Haridas S."/>
            <person name="Simmons B.A."/>
            <person name="Magnuson J.K."/>
            <person name="Mortensen U.H."/>
            <person name="Larsen T.O."/>
            <person name="Grigoriev I.V."/>
            <person name="Baker S.E."/>
            <person name="Andersen M.R."/>
        </authorList>
    </citation>
    <scope>NUCLEOTIDE SEQUENCE [LARGE SCALE GENOMIC DNA]</scope>
    <source>
        <strain evidence="3">IBT 16806</strain>
    </source>
</reference>
<dbReference type="OrthoDB" id="10499312at2759"/>
<gene>
    <name evidence="2" type="ORF">P174DRAFT_455715</name>
</gene>
<sequence>MIIYKCSVRAVHPKYAIDLVIACAPFIVIIAADSPPHIRHIRHIRQRLGPNRRASNRGSSGIDVSLTDDHFNVGQKRLLFLARALVRAAGTENQPRGFCQQREHHHCASDIRGLGYGPREVVELAAPSDWLARDPPIYLVPFSTTTDRVVASASGQNSYLSRVRQ</sequence>
<dbReference type="Proteomes" id="UP000234474">
    <property type="component" value="Unassembled WGS sequence"/>
</dbReference>
<keyword evidence="1" id="KW-0812">Transmembrane</keyword>
<dbReference type="OMA" id="HRCASDY"/>
<evidence type="ECO:0000313" key="2">
    <source>
        <dbReference type="EMBL" id="PKX97915.1"/>
    </source>
</evidence>
<feature type="transmembrane region" description="Helical" evidence="1">
    <location>
        <begin position="15"/>
        <end position="32"/>
    </location>
</feature>
<keyword evidence="1" id="KW-1133">Transmembrane helix</keyword>
<dbReference type="AlphaFoldDB" id="A0A2I1CJX5"/>